<organism evidence="1 2">
    <name type="scientific">Dyadobacter beijingensis</name>
    <dbReference type="NCBI Taxonomy" id="365489"/>
    <lineage>
        <taxon>Bacteria</taxon>
        <taxon>Pseudomonadati</taxon>
        <taxon>Bacteroidota</taxon>
        <taxon>Cytophagia</taxon>
        <taxon>Cytophagales</taxon>
        <taxon>Spirosomataceae</taxon>
        <taxon>Dyadobacter</taxon>
    </lineage>
</organism>
<comment type="caution">
    <text evidence="1">The sequence shown here is derived from an EMBL/GenBank/DDBJ whole genome shotgun (WGS) entry which is preliminary data.</text>
</comment>
<accession>A0ABQ2HY73</accession>
<evidence type="ECO:0000313" key="2">
    <source>
        <dbReference type="Proteomes" id="UP000632339"/>
    </source>
</evidence>
<name>A0ABQ2HY73_9BACT</name>
<dbReference type="EMBL" id="BMLI01000001">
    <property type="protein sequence ID" value="GGM94251.1"/>
    <property type="molecule type" value="Genomic_DNA"/>
</dbReference>
<sequence>MLKGQLSAETFSYRDSHRFTDTNYILVVKDEEFPNNSLISIFYNSSGKLIDIDEYEMGDRILATKNMLMDIPPLSERFSLHQLVKISSGTIIKNEKYYDGSTFPKSITFHTNVNALRENEVIEIFEGIVSEESAIFELNEIALNNLLKDYIQTNNSFFVLDNGSLTGPFKVKNTDTSGNFIVEKSSWIAFGDYEYTDHTYVQFEANHITRKIIIPSIAKLNIIKEKDFLTNNELIKKFENRLSRTPELYSVTEIERILDVTRKVVSNSLSENREEERRLRDILLRGEQGLLSNIDIANLIQKFLSSNLR</sequence>
<keyword evidence="2" id="KW-1185">Reference proteome</keyword>
<protein>
    <submittedName>
        <fullName evidence="1">Uncharacterized protein</fullName>
    </submittedName>
</protein>
<dbReference type="Proteomes" id="UP000632339">
    <property type="component" value="Unassembled WGS sequence"/>
</dbReference>
<gene>
    <name evidence="1" type="ORF">GCM10010967_29330</name>
</gene>
<proteinExistence type="predicted"/>
<reference evidence="2" key="1">
    <citation type="journal article" date="2019" name="Int. J. Syst. Evol. Microbiol.">
        <title>The Global Catalogue of Microorganisms (GCM) 10K type strain sequencing project: providing services to taxonomists for standard genome sequencing and annotation.</title>
        <authorList>
            <consortium name="The Broad Institute Genomics Platform"/>
            <consortium name="The Broad Institute Genome Sequencing Center for Infectious Disease"/>
            <person name="Wu L."/>
            <person name="Ma J."/>
        </authorList>
    </citation>
    <scope>NUCLEOTIDE SEQUENCE [LARGE SCALE GENOMIC DNA]</scope>
    <source>
        <strain evidence="2">CGMCC 1.6375</strain>
    </source>
</reference>
<dbReference type="RefSeq" id="WP_019943109.1">
    <property type="nucleotide sequence ID" value="NZ_BMLI01000001.1"/>
</dbReference>
<evidence type="ECO:0000313" key="1">
    <source>
        <dbReference type="EMBL" id="GGM94251.1"/>
    </source>
</evidence>